<dbReference type="SUPFAM" id="SSF56112">
    <property type="entry name" value="Protein kinase-like (PK-like)"/>
    <property type="match status" value="1"/>
</dbReference>
<dbReference type="Gene3D" id="1.10.510.10">
    <property type="entry name" value="Transferase(Phosphotransferase) domain 1"/>
    <property type="match status" value="1"/>
</dbReference>
<dbReference type="Pfam" id="PF00560">
    <property type="entry name" value="LRR_1"/>
    <property type="match status" value="2"/>
</dbReference>
<dbReference type="GO" id="GO:0004672">
    <property type="term" value="F:protein kinase activity"/>
    <property type="evidence" value="ECO:0007669"/>
    <property type="project" value="InterPro"/>
</dbReference>
<proteinExistence type="predicted"/>
<organism evidence="11 12">
    <name type="scientific">Nepenthes gracilis</name>
    <name type="common">Slender pitcher plant</name>
    <dbReference type="NCBI Taxonomy" id="150966"/>
    <lineage>
        <taxon>Eukaryota</taxon>
        <taxon>Viridiplantae</taxon>
        <taxon>Streptophyta</taxon>
        <taxon>Embryophyta</taxon>
        <taxon>Tracheophyta</taxon>
        <taxon>Spermatophyta</taxon>
        <taxon>Magnoliopsida</taxon>
        <taxon>eudicotyledons</taxon>
        <taxon>Gunneridae</taxon>
        <taxon>Pentapetalae</taxon>
        <taxon>Caryophyllales</taxon>
        <taxon>Nepenthaceae</taxon>
        <taxon>Nepenthes</taxon>
    </lineage>
</organism>
<evidence type="ECO:0000256" key="9">
    <source>
        <dbReference type="SAM" id="Phobius"/>
    </source>
</evidence>
<evidence type="ECO:0000313" key="12">
    <source>
        <dbReference type="Proteomes" id="UP001279734"/>
    </source>
</evidence>
<name>A0AAD3Y869_NEPGR</name>
<evidence type="ECO:0000256" key="3">
    <source>
        <dbReference type="ARBA" id="ARBA00022729"/>
    </source>
</evidence>
<gene>
    <name evidence="11" type="ORF">Nepgr_032309</name>
</gene>
<dbReference type="InterPro" id="IPR032675">
    <property type="entry name" value="LRR_dom_sf"/>
</dbReference>
<dbReference type="PROSITE" id="PS50011">
    <property type="entry name" value="PROTEIN_KINASE_DOM"/>
    <property type="match status" value="1"/>
</dbReference>
<feature type="region of interest" description="Disordered" evidence="8">
    <location>
        <begin position="261"/>
        <end position="307"/>
    </location>
</feature>
<keyword evidence="2 9" id="KW-0812">Transmembrane</keyword>
<dbReference type="GO" id="GO:0005524">
    <property type="term" value="F:ATP binding"/>
    <property type="evidence" value="ECO:0007669"/>
    <property type="project" value="InterPro"/>
</dbReference>
<feature type="transmembrane region" description="Helical" evidence="9">
    <location>
        <begin position="330"/>
        <end position="353"/>
    </location>
</feature>
<evidence type="ECO:0000256" key="4">
    <source>
        <dbReference type="ARBA" id="ARBA00022737"/>
    </source>
</evidence>
<keyword evidence="6 9" id="KW-0472">Membrane</keyword>
<evidence type="ECO:0000256" key="7">
    <source>
        <dbReference type="ARBA" id="ARBA00046288"/>
    </source>
</evidence>
<feature type="compositionally biased region" description="Basic and acidic residues" evidence="8">
    <location>
        <begin position="552"/>
        <end position="565"/>
    </location>
</feature>
<reference evidence="11" key="1">
    <citation type="submission" date="2023-05" db="EMBL/GenBank/DDBJ databases">
        <title>Nepenthes gracilis genome sequencing.</title>
        <authorList>
            <person name="Fukushima K."/>
        </authorList>
    </citation>
    <scope>NUCLEOTIDE SEQUENCE</scope>
    <source>
        <strain evidence="11">SING2019-196</strain>
    </source>
</reference>
<dbReference type="PANTHER" id="PTHR46084:SF1">
    <property type="entry name" value="PROTEIN MALE DISCOVERER 2"/>
    <property type="match status" value="1"/>
</dbReference>
<accession>A0AAD3Y869</accession>
<keyword evidence="3" id="KW-0732">Signal</keyword>
<dbReference type="EMBL" id="BSYO01000038">
    <property type="protein sequence ID" value="GMH30466.1"/>
    <property type="molecule type" value="Genomic_DNA"/>
</dbReference>
<dbReference type="InterPro" id="IPR011009">
    <property type="entry name" value="Kinase-like_dom_sf"/>
</dbReference>
<feature type="domain" description="Protein kinase" evidence="10">
    <location>
        <begin position="385"/>
        <end position="703"/>
    </location>
</feature>
<dbReference type="Pfam" id="PF08263">
    <property type="entry name" value="LRRNT_2"/>
    <property type="match status" value="1"/>
</dbReference>
<keyword evidence="12" id="KW-1185">Reference proteome</keyword>
<evidence type="ECO:0000256" key="5">
    <source>
        <dbReference type="ARBA" id="ARBA00022989"/>
    </source>
</evidence>
<dbReference type="AlphaFoldDB" id="A0AAD3Y869"/>
<dbReference type="FunFam" id="3.80.10.10:FF:000400">
    <property type="entry name" value="Nuclear pore complex protein NUP107"/>
    <property type="match status" value="1"/>
</dbReference>
<feature type="region of interest" description="Disordered" evidence="8">
    <location>
        <begin position="552"/>
        <end position="571"/>
    </location>
</feature>
<dbReference type="Proteomes" id="UP001279734">
    <property type="component" value="Unassembled WGS sequence"/>
</dbReference>
<dbReference type="Gene3D" id="3.80.10.10">
    <property type="entry name" value="Ribonuclease Inhibitor"/>
    <property type="match status" value="1"/>
</dbReference>
<dbReference type="FunFam" id="3.30.200.20:FF:000489">
    <property type="entry name" value="Inactive receptor-like serine/threonine-protein kinase"/>
    <property type="match status" value="1"/>
</dbReference>
<dbReference type="SUPFAM" id="SSF52058">
    <property type="entry name" value="L domain-like"/>
    <property type="match status" value="1"/>
</dbReference>
<evidence type="ECO:0000256" key="1">
    <source>
        <dbReference type="ARBA" id="ARBA00022614"/>
    </source>
</evidence>
<dbReference type="InterPro" id="IPR001611">
    <property type="entry name" value="Leu-rich_rpt"/>
</dbReference>
<feature type="transmembrane region" description="Helical" evidence="9">
    <location>
        <begin position="20"/>
        <end position="39"/>
    </location>
</feature>
<sequence>MSFISPPLNPLVEQAMGGRWNAMGFQFICYMILFFSSGLRDCSSLNVQGLNLLKFRERVRFDPYNAFESWNPDDENPCIWFGVHCVDGKVQMLNLGGLSLEGTMSPELGHLSDLKVLVLYGNNFSGVIPKELGKLKTLELLDLRDNNLSGKIPFEIGKMMPLTHLMLCGNKFEGSIPRELEDFSSPSELQFDPKIAPVASSGIGCIIRKSGNRPNFVTDSMFGRVDKHGSNLRSPYEPSLIQNVHNLKNFARRRLPEQSSNLKAASAQVGSPPTQILSSPTSHSSGSFPAVSSEKNQSHPHFPTTAPAAPLLEANKSTSNYGAGNPSEKVWIYVAVALGVALLIAVAAAGVFVCRSRGVTTIGPWKTGISGQLQKAFTTGVPKLNRSELELACEDFSNIIESFDGCTLYKGTLSSGVEIAVASTSITSAKDWSQEAEMAYRKKIETLSRVNHKNFVNLIGYCEEVEPFVKMMVFEYAPNGTLFEHLHVKEVEHLDWVARMRIIMGMAYCLQYMHDLNPPVAHSKFNSLNVYLTDDYAAKIAEVPFSKDVASKAKASDENEHKNEESPLPADPESSVYIAKIAEVPFSKEAVSKAMTSGEDEEKDKEWPLPADRESNVYSFGVLLLEIISGRLPYSEEQGSLVNWAAQYLNDKQNLCSVIDPTLKSFKNNELETICDVIQECVRVDPKQRPPMKEIALKLREGITMAPDAAVPRLSPLWWAELELLSSEAA</sequence>
<evidence type="ECO:0000256" key="6">
    <source>
        <dbReference type="ARBA" id="ARBA00023136"/>
    </source>
</evidence>
<keyword evidence="5 9" id="KW-1133">Transmembrane helix</keyword>
<feature type="compositionally biased region" description="Polar residues" evidence="8">
    <location>
        <begin position="261"/>
        <end position="277"/>
    </location>
</feature>
<keyword evidence="1" id="KW-0433">Leucine-rich repeat</keyword>
<evidence type="ECO:0000313" key="11">
    <source>
        <dbReference type="EMBL" id="GMH30466.1"/>
    </source>
</evidence>
<evidence type="ECO:0000259" key="10">
    <source>
        <dbReference type="PROSITE" id="PS50011"/>
    </source>
</evidence>
<dbReference type="InterPro" id="IPR013210">
    <property type="entry name" value="LRR_N_plant-typ"/>
</dbReference>
<dbReference type="InterPro" id="IPR000719">
    <property type="entry name" value="Prot_kinase_dom"/>
</dbReference>
<comment type="caution">
    <text evidence="11">The sequence shown here is derived from an EMBL/GenBank/DDBJ whole genome shotgun (WGS) entry which is preliminary data.</text>
</comment>
<comment type="subcellular location">
    <subcellularLocation>
        <location evidence="7">Endomembrane system</location>
        <topology evidence="7">Single-pass type I membrane protein</topology>
    </subcellularLocation>
</comment>
<protein>
    <recommendedName>
        <fullName evidence="10">Protein kinase domain-containing protein</fullName>
    </recommendedName>
</protein>
<dbReference type="PANTHER" id="PTHR46084">
    <property type="entry name" value="PROTEIN MALE DISCOVERER 2"/>
    <property type="match status" value="1"/>
</dbReference>
<evidence type="ECO:0000256" key="8">
    <source>
        <dbReference type="SAM" id="MobiDB-lite"/>
    </source>
</evidence>
<feature type="compositionally biased region" description="Low complexity" evidence="8">
    <location>
        <begin position="278"/>
        <end position="287"/>
    </location>
</feature>
<keyword evidence="4" id="KW-0677">Repeat</keyword>
<dbReference type="Pfam" id="PF07714">
    <property type="entry name" value="PK_Tyr_Ser-Thr"/>
    <property type="match status" value="2"/>
</dbReference>
<dbReference type="InterPro" id="IPR001245">
    <property type="entry name" value="Ser-Thr/Tyr_kinase_cat_dom"/>
</dbReference>
<dbReference type="Gene3D" id="3.30.200.20">
    <property type="entry name" value="Phosphorylase Kinase, domain 1"/>
    <property type="match status" value="1"/>
</dbReference>
<evidence type="ECO:0000256" key="2">
    <source>
        <dbReference type="ARBA" id="ARBA00022692"/>
    </source>
</evidence>
<dbReference type="GO" id="GO:0012505">
    <property type="term" value="C:endomembrane system"/>
    <property type="evidence" value="ECO:0007669"/>
    <property type="project" value="UniProtKB-SubCell"/>
</dbReference>